<dbReference type="PANTHER" id="PTHR21063">
    <property type="entry name" value="LFA-3"/>
    <property type="match status" value="1"/>
</dbReference>
<protein>
    <submittedName>
        <fullName evidence="3">SLAM family member 5-like</fullName>
    </submittedName>
</protein>
<gene>
    <name evidence="3" type="ORF">IRJ41_011863</name>
</gene>
<feature type="domain" description="Immunoglobulin" evidence="2">
    <location>
        <begin position="19"/>
        <end position="117"/>
    </location>
</feature>
<dbReference type="InterPro" id="IPR013783">
    <property type="entry name" value="Ig-like_fold"/>
</dbReference>
<comment type="caution">
    <text evidence="3">The sequence shown here is derived from an EMBL/GenBank/DDBJ whole genome shotgun (WGS) entry which is preliminary data.</text>
</comment>
<dbReference type="InterPro" id="IPR013106">
    <property type="entry name" value="Ig_V-set"/>
</dbReference>
<feature type="chain" id="PRO_5040903373" evidence="1">
    <location>
        <begin position="28"/>
        <end position="117"/>
    </location>
</feature>
<dbReference type="SUPFAM" id="SSF48726">
    <property type="entry name" value="Immunoglobulin"/>
    <property type="match status" value="1"/>
</dbReference>
<feature type="signal peptide" evidence="1">
    <location>
        <begin position="1"/>
        <end position="27"/>
    </location>
</feature>
<keyword evidence="4" id="KW-1185">Reference proteome</keyword>
<dbReference type="PANTHER" id="PTHR21063:SF4">
    <property type="entry name" value="CD48 ANTIGEN-RELATED"/>
    <property type="match status" value="1"/>
</dbReference>
<dbReference type="EMBL" id="JAFHDT010000025">
    <property type="protein sequence ID" value="KAI7791186.1"/>
    <property type="molecule type" value="Genomic_DNA"/>
</dbReference>
<keyword evidence="1" id="KW-0732">Signal</keyword>
<accession>A0A9W7T6I6</accession>
<organism evidence="3 4">
    <name type="scientific">Triplophysa rosa</name>
    <name type="common">Cave loach</name>
    <dbReference type="NCBI Taxonomy" id="992332"/>
    <lineage>
        <taxon>Eukaryota</taxon>
        <taxon>Metazoa</taxon>
        <taxon>Chordata</taxon>
        <taxon>Craniata</taxon>
        <taxon>Vertebrata</taxon>
        <taxon>Euteleostomi</taxon>
        <taxon>Actinopterygii</taxon>
        <taxon>Neopterygii</taxon>
        <taxon>Teleostei</taxon>
        <taxon>Ostariophysi</taxon>
        <taxon>Cypriniformes</taxon>
        <taxon>Nemacheilidae</taxon>
        <taxon>Triplophysa</taxon>
    </lineage>
</organism>
<feature type="non-terminal residue" evidence="3">
    <location>
        <position position="1"/>
    </location>
</feature>
<dbReference type="Pfam" id="PF07686">
    <property type="entry name" value="V-set"/>
    <property type="match status" value="1"/>
</dbReference>
<dbReference type="InterPro" id="IPR036179">
    <property type="entry name" value="Ig-like_dom_sf"/>
</dbReference>
<sequence length="117" mass="13341">MTAVIVFCFCWWSLLGVFSESVSVTEGDSVTLSVYLTEVKDGISWKFGEIVIADINAVYKNISLHEHRAERRFRDRLKLDHTGSLTINNITLTDSGSYEVMNTDSKTKLTMFYITVY</sequence>
<proteinExistence type="predicted"/>
<evidence type="ECO:0000313" key="4">
    <source>
        <dbReference type="Proteomes" id="UP001059041"/>
    </source>
</evidence>
<name>A0A9W7T6I6_TRIRA</name>
<reference evidence="3" key="1">
    <citation type="submission" date="2021-02" db="EMBL/GenBank/DDBJ databases">
        <title>Comparative genomics reveals that relaxation of natural selection precedes convergent phenotypic evolution of cavefish.</title>
        <authorList>
            <person name="Peng Z."/>
        </authorList>
    </citation>
    <scope>NUCLEOTIDE SEQUENCE</scope>
    <source>
        <tissue evidence="3">Muscle</tissue>
    </source>
</reference>
<dbReference type="Gene3D" id="2.60.40.10">
    <property type="entry name" value="Immunoglobulins"/>
    <property type="match status" value="1"/>
</dbReference>
<dbReference type="Proteomes" id="UP001059041">
    <property type="component" value="Linkage Group LG25"/>
</dbReference>
<evidence type="ECO:0000259" key="2">
    <source>
        <dbReference type="SMART" id="SM00409"/>
    </source>
</evidence>
<dbReference type="InterPro" id="IPR003599">
    <property type="entry name" value="Ig_sub"/>
</dbReference>
<evidence type="ECO:0000256" key="1">
    <source>
        <dbReference type="SAM" id="SignalP"/>
    </source>
</evidence>
<evidence type="ECO:0000313" key="3">
    <source>
        <dbReference type="EMBL" id="KAI7791186.1"/>
    </source>
</evidence>
<dbReference type="SMART" id="SM00409">
    <property type="entry name" value="IG"/>
    <property type="match status" value="1"/>
</dbReference>
<dbReference type="AlphaFoldDB" id="A0A9W7T6I6"/>